<feature type="transmembrane region" description="Helical" evidence="1">
    <location>
        <begin position="6"/>
        <end position="22"/>
    </location>
</feature>
<comment type="caution">
    <text evidence="2">The sequence shown here is derived from an EMBL/GenBank/DDBJ whole genome shotgun (WGS) entry which is preliminary data.</text>
</comment>
<evidence type="ECO:0000256" key="1">
    <source>
        <dbReference type="SAM" id="Phobius"/>
    </source>
</evidence>
<dbReference type="NCBIfam" id="TIGR04370">
    <property type="entry name" value="glyco_rpt_poly"/>
    <property type="match status" value="1"/>
</dbReference>
<feature type="transmembrane region" description="Helical" evidence="1">
    <location>
        <begin position="115"/>
        <end position="134"/>
    </location>
</feature>
<keyword evidence="1" id="KW-0472">Membrane</keyword>
<dbReference type="AlphaFoldDB" id="W1UYB5"/>
<gene>
    <name evidence="2" type="ORF">Q619_VDC00534G0011</name>
</gene>
<dbReference type="EMBL" id="AZMJ01000534">
    <property type="protein sequence ID" value="ETI98741.1"/>
    <property type="molecule type" value="Genomic_DNA"/>
</dbReference>
<name>W1UYB5_9FIRM</name>
<feature type="transmembrane region" description="Helical" evidence="1">
    <location>
        <begin position="412"/>
        <end position="433"/>
    </location>
</feature>
<feature type="transmembrane region" description="Helical" evidence="1">
    <location>
        <begin position="250"/>
        <end position="270"/>
    </location>
</feature>
<dbReference type="Proteomes" id="UP000018855">
    <property type="component" value="Unassembled WGS sequence"/>
</dbReference>
<evidence type="ECO:0008006" key="4">
    <source>
        <dbReference type="Google" id="ProtNLM"/>
    </source>
</evidence>
<organism evidence="2 3">
    <name type="scientific">Veillonella dispar DORA_11</name>
    <dbReference type="NCBI Taxonomy" id="1403949"/>
    <lineage>
        <taxon>Bacteria</taxon>
        <taxon>Bacillati</taxon>
        <taxon>Bacillota</taxon>
        <taxon>Negativicutes</taxon>
        <taxon>Veillonellales</taxon>
        <taxon>Veillonellaceae</taxon>
        <taxon>Veillonella</taxon>
    </lineage>
</organism>
<sequence>MDCYLLLLVSYVIFVVLGYKKFKLPIISPTMITLVSLTIVIALGYWYRYEMGTDLYFYTFIVIALGGGAILGTGYGVQSWAKVNWGDPTSIENNFDSNRYPLVGIVNLPVRYKYISMYMIFFILFSLFCVFINTTGDSDASRMTQYRDIILYPQLHPNDTRFVFINSQFYKIAWAITYVSAYVAIYNGVILNKPIFKGTGLLTIVIFFCIGSSIAMGARQPAIEIFIFMILTYLFLMVKEQYFDQVKRFLFKLIPITIISPFLYILYGILVGRHDGNNVTLQRVTELLAGGIYALNIHIWEPARTIYFGQSSFADVYDKLINFGLLPESARMAYHEFDKFGNTLSLFGRWYEDFGILGVIIMSIIVTALFSLAYEYLQRRSNGNIWTHVWTAIFLTELVSLVWAGYDDRIRALLAFSQFVIIGLIGLFIYVGYRVKIKQPKR</sequence>
<feature type="transmembrane region" description="Helical" evidence="1">
    <location>
        <begin position="222"/>
        <end position="238"/>
    </location>
</feature>
<protein>
    <recommendedName>
        <fullName evidence="4">Oligosaccharide repeat unit polymerase</fullName>
    </recommendedName>
</protein>
<feature type="transmembrane region" description="Helical" evidence="1">
    <location>
        <begin position="198"/>
        <end position="216"/>
    </location>
</feature>
<feature type="transmembrane region" description="Helical" evidence="1">
    <location>
        <begin position="55"/>
        <end position="77"/>
    </location>
</feature>
<keyword evidence="1" id="KW-1133">Transmembrane helix</keyword>
<evidence type="ECO:0000313" key="2">
    <source>
        <dbReference type="EMBL" id="ETI98741.1"/>
    </source>
</evidence>
<feature type="transmembrane region" description="Helical" evidence="1">
    <location>
        <begin position="172"/>
        <end position="191"/>
    </location>
</feature>
<feature type="transmembrane region" description="Helical" evidence="1">
    <location>
        <begin position="29"/>
        <end position="49"/>
    </location>
</feature>
<keyword evidence="1" id="KW-0812">Transmembrane</keyword>
<feature type="transmembrane region" description="Helical" evidence="1">
    <location>
        <begin position="354"/>
        <end position="373"/>
    </location>
</feature>
<dbReference type="PATRIC" id="fig|1403949.3.peg.797"/>
<feature type="transmembrane region" description="Helical" evidence="1">
    <location>
        <begin position="385"/>
        <end position="406"/>
    </location>
</feature>
<proteinExistence type="predicted"/>
<accession>W1UYB5</accession>
<reference evidence="2 3" key="1">
    <citation type="submission" date="2013-12" db="EMBL/GenBank/DDBJ databases">
        <title>A Varibaculum cambriense genome reconstructed from a premature infant gut community with otherwise low bacterial novelty that shifts toward anaerobic metabolism during the third week of life.</title>
        <authorList>
            <person name="Brown C.T."/>
            <person name="Sharon I."/>
            <person name="Thomas B.C."/>
            <person name="Castelle C.J."/>
            <person name="Morowitz M.J."/>
            <person name="Banfield J.F."/>
        </authorList>
    </citation>
    <scope>NUCLEOTIDE SEQUENCE [LARGE SCALE GENOMIC DNA]</scope>
    <source>
        <strain evidence="3">DORA_11</strain>
    </source>
</reference>
<evidence type="ECO:0000313" key="3">
    <source>
        <dbReference type="Proteomes" id="UP000018855"/>
    </source>
</evidence>